<comment type="similarity">
    <text evidence="5">Belongs to the RAD23 family.</text>
</comment>
<dbReference type="KEGG" id="dgr:6563553"/>
<keyword evidence="3 5" id="KW-0234">DNA repair</keyword>
<keyword evidence="10" id="KW-1185">Reference proteome</keyword>
<dbReference type="PRINTS" id="PR01839">
    <property type="entry name" value="RAD23PROTEIN"/>
</dbReference>
<dbReference type="GO" id="GO:0003684">
    <property type="term" value="F:damaged DNA binding"/>
    <property type="evidence" value="ECO:0007669"/>
    <property type="project" value="UniProtKB-UniRule"/>
</dbReference>
<dbReference type="InParanoid" id="B4JIH1"/>
<feature type="compositionally biased region" description="Pro residues" evidence="6">
    <location>
        <begin position="91"/>
        <end position="101"/>
    </location>
</feature>
<dbReference type="PANTHER" id="PTHR10621:SF0">
    <property type="entry name" value="UV EXCISION REPAIR PROTEIN RAD23"/>
    <property type="match status" value="1"/>
</dbReference>
<dbReference type="PANTHER" id="PTHR10621">
    <property type="entry name" value="UV EXCISION REPAIR PROTEIN RAD23"/>
    <property type="match status" value="1"/>
</dbReference>
<dbReference type="SUPFAM" id="SSF54236">
    <property type="entry name" value="Ubiquitin-like"/>
    <property type="match status" value="1"/>
</dbReference>
<dbReference type="GO" id="GO:0070628">
    <property type="term" value="F:proteasome binding"/>
    <property type="evidence" value="ECO:0007669"/>
    <property type="project" value="TreeGrafter"/>
</dbReference>
<evidence type="ECO:0000256" key="1">
    <source>
        <dbReference type="ARBA" id="ARBA00022737"/>
    </source>
</evidence>
<dbReference type="GO" id="GO:0005829">
    <property type="term" value="C:cytosol"/>
    <property type="evidence" value="ECO:0007669"/>
    <property type="project" value="TreeGrafter"/>
</dbReference>
<evidence type="ECO:0000256" key="6">
    <source>
        <dbReference type="SAM" id="MobiDB-lite"/>
    </source>
</evidence>
<dbReference type="FunFam" id="1.10.8.10:FF:000003">
    <property type="entry name" value="UV excision repair protein RAD23 homolog"/>
    <property type="match status" value="1"/>
</dbReference>
<dbReference type="EMBL" id="CH916369">
    <property type="protein sequence ID" value="EDV93052.1"/>
    <property type="molecule type" value="Genomic_DNA"/>
</dbReference>
<keyword evidence="1" id="KW-0677">Repeat</keyword>
<organism evidence="10">
    <name type="scientific">Drosophila grimshawi</name>
    <name type="common">Hawaiian fruit fly</name>
    <name type="synonym">Idiomyia grimshawi</name>
    <dbReference type="NCBI Taxonomy" id="7222"/>
    <lineage>
        <taxon>Eukaryota</taxon>
        <taxon>Metazoa</taxon>
        <taxon>Ecdysozoa</taxon>
        <taxon>Arthropoda</taxon>
        <taxon>Hexapoda</taxon>
        <taxon>Insecta</taxon>
        <taxon>Pterygota</taxon>
        <taxon>Neoptera</taxon>
        <taxon>Endopterygota</taxon>
        <taxon>Diptera</taxon>
        <taxon>Brachycera</taxon>
        <taxon>Muscomorpha</taxon>
        <taxon>Ephydroidea</taxon>
        <taxon>Drosophilidae</taxon>
        <taxon>Drosophila</taxon>
        <taxon>Hawaiian Drosophila</taxon>
    </lineage>
</organism>
<evidence type="ECO:0000259" key="7">
    <source>
        <dbReference type="PROSITE" id="PS50030"/>
    </source>
</evidence>
<feature type="domain" description="UBA" evidence="7">
    <location>
        <begin position="235"/>
        <end position="276"/>
    </location>
</feature>
<proteinExistence type="inferred from homology"/>
<feature type="region of interest" description="Disordered" evidence="6">
    <location>
        <begin position="80"/>
        <end position="109"/>
    </location>
</feature>
<dbReference type="Pfam" id="PF00627">
    <property type="entry name" value="UBA"/>
    <property type="match status" value="2"/>
</dbReference>
<dbReference type="GO" id="GO:0006289">
    <property type="term" value="P:nucleotide-excision repair"/>
    <property type="evidence" value="ECO:0007669"/>
    <property type="project" value="UniProtKB-UniRule"/>
</dbReference>
<keyword evidence="5" id="KW-0963">Cytoplasm</keyword>
<dbReference type="Gene3D" id="3.10.20.90">
    <property type="entry name" value="Phosphatidylinositol 3-kinase Catalytic Subunit, Chain A, domain 1"/>
    <property type="match status" value="1"/>
</dbReference>
<gene>
    <name evidence="9" type="primary">Dgri\GH18491</name>
    <name evidence="9" type="ORF">Dgri_GH18491</name>
</gene>
<dbReference type="InterPro" id="IPR015940">
    <property type="entry name" value="UBA"/>
</dbReference>
<evidence type="ECO:0000256" key="4">
    <source>
        <dbReference type="ARBA" id="ARBA00023242"/>
    </source>
</evidence>
<dbReference type="InterPro" id="IPR000626">
    <property type="entry name" value="Ubiquitin-like_dom"/>
</dbReference>
<dbReference type="HOGENOM" id="CLU_040364_0_0_1"/>
<evidence type="ECO:0000256" key="2">
    <source>
        <dbReference type="ARBA" id="ARBA00022763"/>
    </source>
</evidence>
<dbReference type="Pfam" id="PF00240">
    <property type="entry name" value="ubiquitin"/>
    <property type="match status" value="1"/>
</dbReference>
<dbReference type="STRING" id="7222.B4JIH1"/>
<reference evidence="9 10" key="1">
    <citation type="journal article" date="2007" name="Nature">
        <title>Evolution of genes and genomes on the Drosophila phylogeny.</title>
        <authorList>
            <consortium name="Drosophila 12 Genomes Consortium"/>
            <person name="Clark A.G."/>
            <person name="Eisen M.B."/>
            <person name="Smith D.R."/>
            <person name="Bergman C.M."/>
            <person name="Oliver B."/>
            <person name="Markow T.A."/>
            <person name="Kaufman T.C."/>
            <person name="Kellis M."/>
            <person name="Gelbart W."/>
            <person name="Iyer V.N."/>
            <person name="Pollard D.A."/>
            <person name="Sackton T.B."/>
            <person name="Larracuente A.M."/>
            <person name="Singh N.D."/>
            <person name="Abad J.P."/>
            <person name="Abt D.N."/>
            <person name="Adryan B."/>
            <person name="Aguade M."/>
            <person name="Akashi H."/>
            <person name="Anderson W.W."/>
            <person name="Aquadro C.F."/>
            <person name="Ardell D.H."/>
            <person name="Arguello R."/>
            <person name="Artieri C.G."/>
            <person name="Barbash D.A."/>
            <person name="Barker D."/>
            <person name="Barsanti P."/>
            <person name="Batterham P."/>
            <person name="Batzoglou S."/>
            <person name="Begun D."/>
            <person name="Bhutkar A."/>
            <person name="Blanco E."/>
            <person name="Bosak S.A."/>
            <person name="Bradley R.K."/>
            <person name="Brand A.D."/>
            <person name="Brent M.R."/>
            <person name="Brooks A.N."/>
            <person name="Brown R.H."/>
            <person name="Butlin R.K."/>
            <person name="Caggese C."/>
            <person name="Calvi B.R."/>
            <person name="Bernardo de Carvalho A."/>
            <person name="Caspi A."/>
            <person name="Castrezana S."/>
            <person name="Celniker S.E."/>
            <person name="Chang J.L."/>
            <person name="Chapple C."/>
            <person name="Chatterji S."/>
            <person name="Chinwalla A."/>
            <person name="Civetta A."/>
            <person name="Clifton S.W."/>
            <person name="Comeron J.M."/>
            <person name="Costello J.C."/>
            <person name="Coyne J.A."/>
            <person name="Daub J."/>
            <person name="David R.G."/>
            <person name="Delcher A.L."/>
            <person name="Delehaunty K."/>
            <person name="Do C.B."/>
            <person name="Ebling H."/>
            <person name="Edwards K."/>
            <person name="Eickbush T."/>
            <person name="Evans J.D."/>
            <person name="Filipski A."/>
            <person name="Findeiss S."/>
            <person name="Freyhult E."/>
            <person name="Fulton L."/>
            <person name="Fulton R."/>
            <person name="Garcia A.C."/>
            <person name="Gardiner A."/>
            <person name="Garfield D.A."/>
            <person name="Garvin B.E."/>
            <person name="Gibson G."/>
            <person name="Gilbert D."/>
            <person name="Gnerre S."/>
            <person name="Godfrey J."/>
            <person name="Good R."/>
            <person name="Gotea V."/>
            <person name="Gravely B."/>
            <person name="Greenberg A.J."/>
            <person name="Griffiths-Jones S."/>
            <person name="Gross S."/>
            <person name="Guigo R."/>
            <person name="Gustafson E.A."/>
            <person name="Haerty W."/>
            <person name="Hahn M.W."/>
            <person name="Halligan D.L."/>
            <person name="Halpern A.L."/>
            <person name="Halter G.M."/>
            <person name="Han M.V."/>
            <person name="Heger A."/>
            <person name="Hillier L."/>
            <person name="Hinrichs A.S."/>
            <person name="Holmes I."/>
            <person name="Hoskins R.A."/>
            <person name="Hubisz M.J."/>
            <person name="Hultmark D."/>
            <person name="Huntley M.A."/>
            <person name="Jaffe D.B."/>
            <person name="Jagadeeshan S."/>
            <person name="Jeck W.R."/>
            <person name="Johnson J."/>
            <person name="Jones C.D."/>
            <person name="Jordan W.C."/>
            <person name="Karpen G.H."/>
            <person name="Kataoka E."/>
            <person name="Keightley P.D."/>
            <person name="Kheradpour P."/>
            <person name="Kirkness E.F."/>
            <person name="Koerich L.B."/>
            <person name="Kristiansen K."/>
            <person name="Kudrna D."/>
            <person name="Kulathinal R.J."/>
            <person name="Kumar S."/>
            <person name="Kwok R."/>
            <person name="Lander E."/>
            <person name="Langley C.H."/>
            <person name="Lapoint R."/>
            <person name="Lazzaro B.P."/>
            <person name="Lee S.J."/>
            <person name="Levesque L."/>
            <person name="Li R."/>
            <person name="Lin C.F."/>
            <person name="Lin M.F."/>
            <person name="Lindblad-Toh K."/>
            <person name="Llopart A."/>
            <person name="Long M."/>
            <person name="Low L."/>
            <person name="Lozovsky E."/>
            <person name="Lu J."/>
            <person name="Luo M."/>
            <person name="Machado C.A."/>
            <person name="Makalowski W."/>
            <person name="Marzo M."/>
            <person name="Matsuda M."/>
            <person name="Matzkin L."/>
            <person name="McAllister B."/>
            <person name="McBride C.S."/>
            <person name="McKernan B."/>
            <person name="McKernan K."/>
            <person name="Mendez-Lago M."/>
            <person name="Minx P."/>
            <person name="Mollenhauer M.U."/>
            <person name="Montooth K."/>
            <person name="Mount S.M."/>
            <person name="Mu X."/>
            <person name="Myers E."/>
            <person name="Negre B."/>
            <person name="Newfeld S."/>
            <person name="Nielsen R."/>
            <person name="Noor M.A."/>
            <person name="O'Grady P."/>
            <person name="Pachter L."/>
            <person name="Papaceit M."/>
            <person name="Parisi M.J."/>
            <person name="Parisi M."/>
            <person name="Parts L."/>
            <person name="Pedersen J.S."/>
            <person name="Pesole G."/>
            <person name="Phillippy A.M."/>
            <person name="Ponting C.P."/>
            <person name="Pop M."/>
            <person name="Porcelli D."/>
            <person name="Powell J.R."/>
            <person name="Prohaska S."/>
            <person name="Pruitt K."/>
            <person name="Puig M."/>
            <person name="Quesneville H."/>
            <person name="Ram K.R."/>
            <person name="Rand D."/>
            <person name="Rasmussen M.D."/>
            <person name="Reed L.K."/>
            <person name="Reenan R."/>
            <person name="Reily A."/>
            <person name="Remington K.A."/>
            <person name="Rieger T.T."/>
            <person name="Ritchie M.G."/>
            <person name="Robin C."/>
            <person name="Rogers Y.H."/>
            <person name="Rohde C."/>
            <person name="Rozas J."/>
            <person name="Rubenfield M.J."/>
            <person name="Ruiz A."/>
            <person name="Russo S."/>
            <person name="Salzberg S.L."/>
            <person name="Sanchez-Gracia A."/>
            <person name="Saranga D.J."/>
            <person name="Sato H."/>
            <person name="Schaeffer S.W."/>
            <person name="Schatz M.C."/>
            <person name="Schlenke T."/>
            <person name="Schwartz R."/>
            <person name="Segarra C."/>
            <person name="Singh R.S."/>
            <person name="Sirot L."/>
            <person name="Sirota M."/>
            <person name="Sisneros N.B."/>
            <person name="Smith C.D."/>
            <person name="Smith T.F."/>
            <person name="Spieth J."/>
            <person name="Stage D.E."/>
            <person name="Stark A."/>
            <person name="Stephan W."/>
            <person name="Strausberg R.L."/>
            <person name="Strempel S."/>
            <person name="Sturgill D."/>
            <person name="Sutton G."/>
            <person name="Sutton G.G."/>
            <person name="Tao W."/>
            <person name="Teichmann S."/>
            <person name="Tobari Y.N."/>
            <person name="Tomimura Y."/>
            <person name="Tsolas J.M."/>
            <person name="Valente V.L."/>
            <person name="Venter E."/>
            <person name="Venter J.C."/>
            <person name="Vicario S."/>
            <person name="Vieira F.G."/>
            <person name="Vilella A.J."/>
            <person name="Villasante A."/>
            <person name="Walenz B."/>
            <person name="Wang J."/>
            <person name="Wasserman M."/>
            <person name="Watts T."/>
            <person name="Wilson D."/>
            <person name="Wilson R.K."/>
            <person name="Wing R.A."/>
            <person name="Wolfner M.F."/>
            <person name="Wong A."/>
            <person name="Wong G.K."/>
            <person name="Wu C.I."/>
            <person name="Wu G."/>
            <person name="Yamamoto D."/>
            <person name="Yang H.P."/>
            <person name="Yang S.P."/>
            <person name="Yorke J.A."/>
            <person name="Yoshida K."/>
            <person name="Zdobnov E."/>
            <person name="Zhang P."/>
            <person name="Zhang Y."/>
            <person name="Zimin A.V."/>
            <person name="Baldwin J."/>
            <person name="Abdouelleil A."/>
            <person name="Abdulkadir J."/>
            <person name="Abebe A."/>
            <person name="Abera B."/>
            <person name="Abreu J."/>
            <person name="Acer S.C."/>
            <person name="Aftuck L."/>
            <person name="Alexander A."/>
            <person name="An P."/>
            <person name="Anderson E."/>
            <person name="Anderson S."/>
            <person name="Arachi H."/>
            <person name="Azer M."/>
            <person name="Bachantsang P."/>
            <person name="Barry A."/>
            <person name="Bayul T."/>
            <person name="Berlin A."/>
            <person name="Bessette D."/>
            <person name="Bloom T."/>
            <person name="Blye J."/>
            <person name="Boguslavskiy L."/>
            <person name="Bonnet C."/>
            <person name="Boukhgalter B."/>
            <person name="Bourzgui I."/>
            <person name="Brown A."/>
            <person name="Cahill P."/>
            <person name="Channer S."/>
            <person name="Cheshatsang Y."/>
            <person name="Chuda L."/>
            <person name="Citroen M."/>
            <person name="Collymore A."/>
            <person name="Cooke P."/>
            <person name="Costello M."/>
            <person name="D'Aco K."/>
            <person name="Daza R."/>
            <person name="De Haan G."/>
            <person name="DeGray S."/>
            <person name="DeMaso C."/>
            <person name="Dhargay N."/>
            <person name="Dooley K."/>
            <person name="Dooley E."/>
            <person name="Doricent M."/>
            <person name="Dorje P."/>
            <person name="Dorjee K."/>
            <person name="Dupes A."/>
            <person name="Elong R."/>
            <person name="Falk J."/>
            <person name="Farina A."/>
            <person name="Faro S."/>
            <person name="Ferguson D."/>
            <person name="Fisher S."/>
            <person name="Foley C.D."/>
            <person name="Franke A."/>
            <person name="Friedrich D."/>
            <person name="Gadbois L."/>
            <person name="Gearin G."/>
            <person name="Gearin C.R."/>
            <person name="Giannoukos G."/>
            <person name="Goode T."/>
            <person name="Graham J."/>
            <person name="Grandbois E."/>
            <person name="Grewal S."/>
            <person name="Gyaltsen K."/>
            <person name="Hafez N."/>
            <person name="Hagos B."/>
            <person name="Hall J."/>
            <person name="Henson C."/>
            <person name="Hollinger A."/>
            <person name="Honan T."/>
            <person name="Huard M.D."/>
            <person name="Hughes L."/>
            <person name="Hurhula B."/>
            <person name="Husby M.E."/>
            <person name="Kamat A."/>
            <person name="Kanga B."/>
            <person name="Kashin S."/>
            <person name="Khazanovich D."/>
            <person name="Kisner P."/>
            <person name="Lance K."/>
            <person name="Lara M."/>
            <person name="Lee W."/>
            <person name="Lennon N."/>
            <person name="Letendre F."/>
            <person name="LeVine R."/>
            <person name="Lipovsky A."/>
            <person name="Liu X."/>
            <person name="Liu J."/>
            <person name="Liu S."/>
            <person name="Lokyitsang T."/>
            <person name="Lokyitsang Y."/>
            <person name="Lubonja R."/>
            <person name="Lui A."/>
            <person name="MacDonald P."/>
            <person name="Magnisalis V."/>
            <person name="Maru K."/>
            <person name="Matthews C."/>
            <person name="McCusker W."/>
            <person name="McDonough S."/>
            <person name="Mehta T."/>
            <person name="Meldrim J."/>
            <person name="Meneus L."/>
            <person name="Mihai O."/>
            <person name="Mihalev A."/>
            <person name="Mihova T."/>
            <person name="Mittelman R."/>
            <person name="Mlenga V."/>
            <person name="Montmayeur A."/>
            <person name="Mulrain L."/>
            <person name="Navidi A."/>
            <person name="Naylor J."/>
            <person name="Negash T."/>
            <person name="Nguyen T."/>
            <person name="Nguyen N."/>
            <person name="Nicol R."/>
            <person name="Norbu C."/>
            <person name="Norbu N."/>
            <person name="Novod N."/>
            <person name="O'Neill B."/>
            <person name="Osman S."/>
            <person name="Markiewicz E."/>
            <person name="Oyono O.L."/>
            <person name="Patti C."/>
            <person name="Phunkhang P."/>
            <person name="Pierre F."/>
            <person name="Priest M."/>
            <person name="Raghuraman S."/>
            <person name="Rege F."/>
            <person name="Reyes R."/>
            <person name="Rise C."/>
            <person name="Rogov P."/>
            <person name="Ross K."/>
            <person name="Ryan E."/>
            <person name="Settipalli S."/>
            <person name="Shea T."/>
            <person name="Sherpa N."/>
            <person name="Shi L."/>
            <person name="Shih D."/>
            <person name="Sparrow T."/>
            <person name="Spaulding J."/>
            <person name="Stalker J."/>
            <person name="Stange-Thomann N."/>
            <person name="Stavropoulos S."/>
            <person name="Stone C."/>
            <person name="Strader C."/>
            <person name="Tesfaye S."/>
            <person name="Thomson T."/>
            <person name="Thoulutsang Y."/>
            <person name="Thoulutsang D."/>
            <person name="Topham K."/>
            <person name="Topping I."/>
            <person name="Tsamla T."/>
            <person name="Vassiliev H."/>
            <person name="Vo A."/>
            <person name="Wangchuk T."/>
            <person name="Wangdi T."/>
            <person name="Weiand M."/>
            <person name="Wilkinson J."/>
            <person name="Wilson A."/>
            <person name="Yadav S."/>
            <person name="Young G."/>
            <person name="Yu Q."/>
            <person name="Zembek L."/>
            <person name="Zhong D."/>
            <person name="Zimmer A."/>
            <person name="Zwirko Z."/>
            <person name="Jaffe D.B."/>
            <person name="Alvarez P."/>
            <person name="Brockman W."/>
            <person name="Butler J."/>
            <person name="Chin C."/>
            <person name="Gnerre S."/>
            <person name="Grabherr M."/>
            <person name="Kleber M."/>
            <person name="Mauceli E."/>
            <person name="MacCallum I."/>
        </authorList>
    </citation>
    <scope>NUCLEOTIDE SEQUENCE [LARGE SCALE GENOMIC DNA]</scope>
    <source>
        <strain evidence="10">Tucson 15287-2541.00</strain>
    </source>
</reference>
<evidence type="ECO:0000313" key="9">
    <source>
        <dbReference type="EMBL" id="EDV93052.1"/>
    </source>
</evidence>
<dbReference type="SUPFAM" id="SSF46934">
    <property type="entry name" value="UBA-like"/>
    <property type="match status" value="2"/>
</dbReference>
<evidence type="ECO:0000256" key="5">
    <source>
        <dbReference type="RuleBase" id="RU367049"/>
    </source>
</evidence>
<dbReference type="GO" id="GO:0043161">
    <property type="term" value="P:proteasome-mediated ubiquitin-dependent protein catabolic process"/>
    <property type="evidence" value="ECO:0007669"/>
    <property type="project" value="UniProtKB-UniRule"/>
</dbReference>
<keyword evidence="2 5" id="KW-0227">DNA damage</keyword>
<dbReference type="GO" id="GO:0005654">
    <property type="term" value="C:nucleoplasm"/>
    <property type="evidence" value="ECO:0007669"/>
    <property type="project" value="TreeGrafter"/>
</dbReference>
<dbReference type="eggNOG" id="KOG0011">
    <property type="taxonomic scope" value="Eukaryota"/>
</dbReference>
<dbReference type="Gene3D" id="1.10.10.540">
    <property type="entry name" value="XPC-binding domain"/>
    <property type="match status" value="1"/>
</dbReference>
<dbReference type="InterPro" id="IPR004806">
    <property type="entry name" value="Rad23"/>
</dbReference>
<dbReference type="Gene3D" id="1.10.8.10">
    <property type="entry name" value="DNA helicase RuvA subunit, C-terminal domain"/>
    <property type="match status" value="2"/>
</dbReference>
<comment type="function">
    <text evidence="5">Multiubiquitin chain receptor involved in modulation of proteasomal degradation. Involved in nucleotide excision repair.</text>
</comment>
<dbReference type="SMART" id="SM00213">
    <property type="entry name" value="UBQ"/>
    <property type="match status" value="1"/>
</dbReference>
<name>B4JIH1_DROGR</name>
<dbReference type="InterPro" id="IPR009060">
    <property type="entry name" value="UBA-like_sf"/>
</dbReference>
<comment type="subcellular location">
    <subcellularLocation>
        <location evidence="5">Nucleus</location>
    </subcellularLocation>
    <subcellularLocation>
        <location evidence="5">Cytoplasm</location>
    </subcellularLocation>
</comment>
<dbReference type="InterPro" id="IPR036353">
    <property type="entry name" value="XPC-bd_sf"/>
</dbReference>
<dbReference type="CDD" id="cd14281">
    <property type="entry name" value="UBA2_Rad23_like"/>
    <property type="match status" value="1"/>
</dbReference>
<feature type="domain" description="Ubiquitin-like" evidence="8">
    <location>
        <begin position="1"/>
        <end position="79"/>
    </location>
</feature>
<dbReference type="AlphaFoldDB" id="B4JIH1"/>
<dbReference type="Proteomes" id="UP000001070">
    <property type="component" value="Unassembled WGS sequence"/>
</dbReference>
<dbReference type="SMART" id="SM00165">
    <property type="entry name" value="UBA"/>
    <property type="match status" value="2"/>
</dbReference>
<dbReference type="InterPro" id="IPR015360">
    <property type="entry name" value="XPC-bd"/>
</dbReference>
<keyword evidence="4 5" id="KW-0539">Nucleus</keyword>
<dbReference type="FunFam" id="1.10.8.10:FF:000002">
    <property type="entry name" value="UV excision repair protein RAD23 homolog"/>
    <property type="match status" value="1"/>
</dbReference>
<dbReference type="PROSITE" id="PS50053">
    <property type="entry name" value="UBIQUITIN_2"/>
    <property type="match status" value="1"/>
</dbReference>
<sequence length="282" mass="32068">MKLSIRTLDQKTITFELNDASEKVLQLKQRLVALPEISQPVENLQLIYGGRIMQDDHKLIDYNIMEDKIIVLMTKKVQEKEQNKQQQQQQPAPPTPTPAEVPRPSLTPDEQRVRDLILMGYEEQDVRAALRASFNHPERAIEYLITGIPNQADQQQTTAGSHDGAEVSEAAERLNYLATDPRFAHVRDLVRQNPELLELVLSHLRETDPAAFATIRNNQEEFVNMLNQPTAADLSSDDEAAVERLMALGFERDVVVPVYLACDKNEELTADLLFRDTDEEDN</sequence>
<dbReference type="GO" id="GO:0031593">
    <property type="term" value="F:polyubiquitin modification-dependent protein binding"/>
    <property type="evidence" value="ECO:0007669"/>
    <property type="project" value="UniProtKB-UniRule"/>
</dbReference>
<dbReference type="InterPro" id="IPR029071">
    <property type="entry name" value="Ubiquitin-like_domsf"/>
</dbReference>
<dbReference type="PhylomeDB" id="B4JIH1"/>
<feature type="domain" description="UBA" evidence="7">
    <location>
        <begin position="107"/>
        <end position="147"/>
    </location>
</feature>
<accession>B4JIH1</accession>
<dbReference type="Pfam" id="PF09280">
    <property type="entry name" value="XPC-binding"/>
    <property type="match status" value="1"/>
</dbReference>
<dbReference type="PROSITE" id="PS50030">
    <property type="entry name" value="UBA"/>
    <property type="match status" value="2"/>
</dbReference>
<evidence type="ECO:0000313" key="10">
    <source>
        <dbReference type="Proteomes" id="UP000001070"/>
    </source>
</evidence>
<evidence type="ECO:0000256" key="3">
    <source>
        <dbReference type="ARBA" id="ARBA00023204"/>
    </source>
</evidence>
<dbReference type="OrthoDB" id="419317at2759"/>
<dbReference type="SUPFAM" id="SSF101238">
    <property type="entry name" value="XPC-binding domain"/>
    <property type="match status" value="1"/>
</dbReference>
<dbReference type="GO" id="GO:0043130">
    <property type="term" value="F:ubiquitin binding"/>
    <property type="evidence" value="ECO:0007669"/>
    <property type="project" value="UniProtKB-UniRule"/>
</dbReference>
<dbReference type="SMR" id="B4JIH1"/>
<evidence type="ECO:0000259" key="8">
    <source>
        <dbReference type="PROSITE" id="PS50053"/>
    </source>
</evidence>
<dbReference type="FunCoup" id="B4JIH1">
    <property type="interactions" value="166"/>
</dbReference>
<dbReference type="OMA" id="IMEDAMP"/>
<protein>
    <recommendedName>
        <fullName evidence="5">UV excision repair protein RAD23</fullName>
    </recommendedName>
</protein>